<accession>A0ABP8QGF0</accession>
<keyword evidence="3" id="KW-1185">Reference proteome</keyword>
<feature type="compositionally biased region" description="Low complexity" evidence="1">
    <location>
        <begin position="8"/>
        <end position="25"/>
    </location>
</feature>
<protein>
    <submittedName>
        <fullName evidence="2">Uncharacterized protein</fullName>
    </submittedName>
</protein>
<feature type="region of interest" description="Disordered" evidence="1">
    <location>
        <begin position="1"/>
        <end position="68"/>
    </location>
</feature>
<organism evidence="2 3">
    <name type="scientific">Hymenobacter ginsengisoli</name>
    <dbReference type="NCBI Taxonomy" id="1051626"/>
    <lineage>
        <taxon>Bacteria</taxon>
        <taxon>Pseudomonadati</taxon>
        <taxon>Bacteroidota</taxon>
        <taxon>Cytophagia</taxon>
        <taxon>Cytophagales</taxon>
        <taxon>Hymenobacteraceae</taxon>
        <taxon>Hymenobacter</taxon>
    </lineage>
</organism>
<name>A0ABP8QGF0_9BACT</name>
<feature type="compositionally biased region" description="Polar residues" evidence="1">
    <location>
        <begin position="26"/>
        <end position="40"/>
    </location>
</feature>
<dbReference type="Proteomes" id="UP001501243">
    <property type="component" value="Unassembled WGS sequence"/>
</dbReference>
<evidence type="ECO:0000256" key="1">
    <source>
        <dbReference type="SAM" id="MobiDB-lite"/>
    </source>
</evidence>
<reference evidence="3" key="1">
    <citation type="journal article" date="2019" name="Int. J. Syst. Evol. Microbiol.">
        <title>The Global Catalogue of Microorganisms (GCM) 10K type strain sequencing project: providing services to taxonomists for standard genome sequencing and annotation.</title>
        <authorList>
            <consortium name="The Broad Institute Genomics Platform"/>
            <consortium name="The Broad Institute Genome Sequencing Center for Infectious Disease"/>
            <person name="Wu L."/>
            <person name="Ma J."/>
        </authorList>
    </citation>
    <scope>NUCLEOTIDE SEQUENCE [LARGE SCALE GENOMIC DNA]</scope>
    <source>
        <strain evidence="3">JCM 17841</strain>
    </source>
</reference>
<gene>
    <name evidence="2" type="ORF">GCM10023172_26710</name>
</gene>
<evidence type="ECO:0000313" key="2">
    <source>
        <dbReference type="EMBL" id="GAA4502823.1"/>
    </source>
</evidence>
<evidence type="ECO:0000313" key="3">
    <source>
        <dbReference type="Proteomes" id="UP001501243"/>
    </source>
</evidence>
<proteinExistence type="predicted"/>
<feature type="compositionally biased region" description="Polar residues" evidence="1">
    <location>
        <begin position="265"/>
        <end position="284"/>
    </location>
</feature>
<dbReference type="EMBL" id="BAABGQ010000006">
    <property type="protein sequence ID" value="GAA4502823.1"/>
    <property type="molecule type" value="Genomic_DNA"/>
</dbReference>
<dbReference type="RefSeq" id="WP_208129938.1">
    <property type="nucleotide sequence ID" value="NZ_BAABGQ010000006.1"/>
</dbReference>
<feature type="compositionally biased region" description="Polar residues" evidence="1">
    <location>
        <begin position="51"/>
        <end position="68"/>
    </location>
</feature>
<feature type="compositionally biased region" description="Basic and acidic residues" evidence="1">
    <location>
        <begin position="139"/>
        <end position="171"/>
    </location>
</feature>
<feature type="region of interest" description="Disordered" evidence="1">
    <location>
        <begin position="130"/>
        <end position="284"/>
    </location>
</feature>
<sequence>MEPTPTRPNSGYTGSTSPSYSDSSNATTGGTDSQFSTTAAHATGTGKYPTDATTANSQPSASGVQATLNNAVASGKKWLNDSGISDKAQQLPQSAKDLGNKALNSVSGLTNTQKAVGVGLLAAGVAFLVTRGSKHKKHHDEDGEYRHKARRSPFDHQPHTKDGDYAYDRKGQRPWGASRYGAQSGQGQQGYGQQQGSRSRVTSGSGYSSGSSYGNDYSGRQSSDRSTSVGGSSHSSSHNSQYDSTSQHGSGHRRDQGPASGSRYDANSSGGQNPNNLDQLNSAY</sequence>
<feature type="compositionally biased region" description="Low complexity" evidence="1">
    <location>
        <begin position="176"/>
        <end position="246"/>
    </location>
</feature>
<comment type="caution">
    <text evidence="2">The sequence shown here is derived from an EMBL/GenBank/DDBJ whole genome shotgun (WGS) entry which is preliminary data.</text>
</comment>